<evidence type="ECO:0000313" key="1">
    <source>
        <dbReference type="EMBL" id="KGJ92591.1"/>
    </source>
</evidence>
<dbReference type="EMBL" id="JQED01000017">
    <property type="protein sequence ID" value="KGJ92591.1"/>
    <property type="molecule type" value="Genomic_DNA"/>
</dbReference>
<dbReference type="InterPro" id="IPR012334">
    <property type="entry name" value="Pectin_lyas_fold"/>
</dbReference>
<gene>
    <name evidence="1" type="ORF">ND2E_2839</name>
</gene>
<sequence length="732" mass="82945" precursor="true">MTTSGKLKVKLLLTAVGLIAGLSLVAPVIAVDYYVATNGNDNNQGTIDKPLKSIQAAADKMKAGDITYIRKGQYFEQVNLSGVEGNKEKPFVFKAYQGEKVTLDGTIAIKNKWQKHSGHIYKTTLAEPVWQLFVNEKSMTSARWPNGNWYDGSVWNKKRSMMWPEKGKGKFGTLYNKALSDLAVDLTGATIVVNSGSFKTYQKKITEHRKGQDHFSYDTTQTKVHFSYKNKIHKHGYFLEGKLALLDEENEWFYDVKSKQLYLWAEQGVNPEILNIRGKVQSYALTVRHSKHINFQGINFFATTFNMTQSSFINVEDSELMYPSYSKRMLGDNSPIEVTKMLVQKEHSLSNNQLKNCKIAYTDGPAIEMNGTGNRVENCYMHNIDYSCTYKGGYTLNMVDAKELIFRRNTIHTTGCSELFKAGVRNHIELNDLSDSGHIQNDGSMIQLSVKQQDNGIVRYNWVHDSIKQGIRFDNMNIPNSPYGRNGQVSHNVSWQTDRMFFKGDNHFVFNNLSFDSHQNDLIVSSNKAIQGHNHKTITRNNISNKFSGHRTKPRQNYPVPGIVDHNWDGVSLGLDVRSQLRDVDNLDFRPKANSSLIDAGANIKGKTGVFLGKAPDIGPYEFGALDYWIPGFQDRKTSKPVPPILATNVKLDADLMWLNAYKSASQQVYFGEDFSAVKQANNKSPQYQGEFQHNIFTPKALKAGKTYYWRVDALREGKMIKGEVWSFTVMQ</sequence>
<proteinExistence type="predicted"/>
<reference evidence="1 2" key="1">
    <citation type="submission" date="2014-08" db="EMBL/GenBank/DDBJ databases">
        <title>Genomic and Phenotypic Diversity of Colwellia psychrerythraea strains from Disparate Marine Basins.</title>
        <authorList>
            <person name="Techtmann S.M."/>
            <person name="Stelling S.C."/>
            <person name="Utturkar S.M."/>
            <person name="Alshibli N."/>
            <person name="Harris A."/>
            <person name="Brown S.D."/>
            <person name="Hazen T.C."/>
        </authorList>
    </citation>
    <scope>NUCLEOTIDE SEQUENCE [LARGE SCALE GENOMIC DNA]</scope>
    <source>
        <strain evidence="1 2">ND2E</strain>
    </source>
</reference>
<evidence type="ECO:0000313" key="2">
    <source>
        <dbReference type="Proteomes" id="UP000029843"/>
    </source>
</evidence>
<accession>A0A099KQ44</accession>
<dbReference type="OrthoDB" id="1153097at2"/>
<dbReference type="RefSeq" id="WP_033093607.1">
    <property type="nucleotide sequence ID" value="NZ_JQED01000017.1"/>
</dbReference>
<dbReference type="SUPFAM" id="SSF51126">
    <property type="entry name" value="Pectin lyase-like"/>
    <property type="match status" value="1"/>
</dbReference>
<dbReference type="AlphaFoldDB" id="A0A099KQ44"/>
<protein>
    <recommendedName>
        <fullName evidence="3">Right handed beta helix domain-containing protein</fullName>
    </recommendedName>
</protein>
<evidence type="ECO:0008006" key="3">
    <source>
        <dbReference type="Google" id="ProtNLM"/>
    </source>
</evidence>
<dbReference type="Proteomes" id="UP000029843">
    <property type="component" value="Unassembled WGS sequence"/>
</dbReference>
<dbReference type="PANTHER" id="PTHR36453:SF1">
    <property type="entry name" value="RIGHT HANDED BETA HELIX DOMAIN-CONTAINING PROTEIN"/>
    <property type="match status" value="1"/>
</dbReference>
<dbReference type="Gene3D" id="2.160.20.10">
    <property type="entry name" value="Single-stranded right-handed beta-helix, Pectin lyase-like"/>
    <property type="match status" value="2"/>
</dbReference>
<name>A0A099KQ44_COLPS</name>
<dbReference type="PATRIC" id="fig|28229.4.peg.1881"/>
<organism evidence="1 2">
    <name type="scientific">Colwellia psychrerythraea</name>
    <name type="common">Vibrio psychroerythus</name>
    <dbReference type="NCBI Taxonomy" id="28229"/>
    <lineage>
        <taxon>Bacteria</taxon>
        <taxon>Pseudomonadati</taxon>
        <taxon>Pseudomonadota</taxon>
        <taxon>Gammaproteobacteria</taxon>
        <taxon>Alteromonadales</taxon>
        <taxon>Colwelliaceae</taxon>
        <taxon>Colwellia</taxon>
    </lineage>
</organism>
<dbReference type="PANTHER" id="PTHR36453">
    <property type="entry name" value="SECRETED PROTEIN-RELATED"/>
    <property type="match status" value="1"/>
</dbReference>
<comment type="caution">
    <text evidence="1">The sequence shown here is derived from an EMBL/GenBank/DDBJ whole genome shotgun (WGS) entry which is preliminary data.</text>
</comment>
<dbReference type="InterPro" id="IPR011050">
    <property type="entry name" value="Pectin_lyase_fold/virulence"/>
</dbReference>